<dbReference type="Pfam" id="PF20469">
    <property type="entry name" value="OLD-like_TOPRIM"/>
    <property type="match status" value="1"/>
</dbReference>
<accession>A0ABX3NQV9</accession>
<dbReference type="CDD" id="cd01026">
    <property type="entry name" value="TOPRIM_OLD"/>
    <property type="match status" value="1"/>
</dbReference>
<comment type="caution">
    <text evidence="3">The sequence shown here is derived from an EMBL/GenBank/DDBJ whole genome shotgun (WGS) entry which is preliminary data.</text>
</comment>
<dbReference type="InterPro" id="IPR041685">
    <property type="entry name" value="AAA_GajA/Old/RecF-like"/>
</dbReference>
<dbReference type="InterPro" id="IPR034139">
    <property type="entry name" value="TOPRIM_OLD"/>
</dbReference>
<dbReference type="Gene3D" id="3.40.50.300">
    <property type="entry name" value="P-loop containing nucleotide triphosphate hydrolases"/>
    <property type="match status" value="1"/>
</dbReference>
<dbReference type="InterPro" id="IPR027417">
    <property type="entry name" value="P-loop_NTPase"/>
</dbReference>
<dbReference type="EMBL" id="LWBO01000044">
    <property type="protein sequence ID" value="OQP42640.1"/>
    <property type="molecule type" value="Genomic_DNA"/>
</dbReference>
<keyword evidence="3" id="KW-0540">Nuclease</keyword>
<evidence type="ECO:0000313" key="4">
    <source>
        <dbReference type="Proteomes" id="UP000192277"/>
    </source>
</evidence>
<dbReference type="RefSeq" id="WP_014220948.1">
    <property type="nucleotide sequence ID" value="NZ_LWBO01000044.1"/>
</dbReference>
<dbReference type="PANTHER" id="PTHR43581:SF4">
    <property type="entry name" value="ATP_GTP PHOSPHATASE"/>
    <property type="match status" value="1"/>
</dbReference>
<keyword evidence="4" id="KW-1185">Reference proteome</keyword>
<dbReference type="Pfam" id="PF13175">
    <property type="entry name" value="AAA_15"/>
    <property type="match status" value="1"/>
</dbReference>
<gene>
    <name evidence="3" type="ORF">A4D02_13835</name>
</gene>
<feature type="domain" description="OLD protein-like TOPRIM" evidence="2">
    <location>
        <begin position="442"/>
        <end position="510"/>
    </location>
</feature>
<organism evidence="3 4">
    <name type="scientific">Niastella koreensis</name>
    <dbReference type="NCBI Taxonomy" id="354356"/>
    <lineage>
        <taxon>Bacteria</taxon>
        <taxon>Pseudomonadati</taxon>
        <taxon>Bacteroidota</taxon>
        <taxon>Chitinophagia</taxon>
        <taxon>Chitinophagales</taxon>
        <taxon>Chitinophagaceae</taxon>
        <taxon>Niastella</taxon>
    </lineage>
</organism>
<dbReference type="Proteomes" id="UP000192277">
    <property type="component" value="Unassembled WGS sequence"/>
</dbReference>
<sequence>MKLEKITIKNFRRISCAEIYLSPASFIIGTNNCGKSSVIDAINALLSLKTDVVVEADFRQQENGERCDTIELTGVFSEIDEETSLSRGFKGRIIDGKFIYKKTYNLKNVGKPKFESLSYPYTLKDDFKIAKKVQDLIDLGIPADTCNKRLAKSEPNEKLLKGWEAEFIEVVDYDLTAAPKYEENPGGFPSNVISKLPRVIKIPSLVNLSDLEGKEKGASVLSECLSLLFEDLLSSTELAKEIQEKLNSLEEQMNPASEGSLIKKLTTAVNAIISSVFPACGIEITPNLQNLTDIIKPKYDVQLFSNVKTKADKQGTGLVRTVAFAMLRYHSNLKLERQIETRPVIVGFEEPEIYLHPSAANLLRDTIYSLGQTDQIVCTTHSPWMIDLTKDPLSLTKMELLNDTTISCVNYGLTSAFASLPEDDRCRVKMLQMFDDEVSRVFFAERVVVVEGDTELLAIKNTIKLLPEDIEKKILSTTQIVRARGKASIISLVKYLQDLGIKPFVLFDRDKGVKGAEKFNQPIINEVNDPKRARENHECVEDVLGYPVPSSDKPFQAFIYTYNWSAVSDIPQSWKETFESLFDVTLNILAENEALLIAAE</sequence>
<name>A0ABX3NQV9_9BACT</name>
<protein>
    <submittedName>
        <fullName evidence="3">ATP-dependent endonuclease</fullName>
    </submittedName>
</protein>
<dbReference type="GO" id="GO:0004519">
    <property type="term" value="F:endonuclease activity"/>
    <property type="evidence" value="ECO:0007669"/>
    <property type="project" value="UniProtKB-KW"/>
</dbReference>
<keyword evidence="3" id="KW-0255">Endonuclease</keyword>
<evidence type="ECO:0000313" key="3">
    <source>
        <dbReference type="EMBL" id="OQP42640.1"/>
    </source>
</evidence>
<dbReference type="PANTHER" id="PTHR43581">
    <property type="entry name" value="ATP/GTP PHOSPHATASE"/>
    <property type="match status" value="1"/>
</dbReference>
<keyword evidence="3" id="KW-0378">Hydrolase</keyword>
<feature type="domain" description="Endonuclease GajA/Old nuclease/RecF-like AAA" evidence="1">
    <location>
        <begin position="1"/>
        <end position="386"/>
    </location>
</feature>
<evidence type="ECO:0000259" key="1">
    <source>
        <dbReference type="Pfam" id="PF13175"/>
    </source>
</evidence>
<proteinExistence type="predicted"/>
<dbReference type="InterPro" id="IPR051396">
    <property type="entry name" value="Bact_Antivir_Def_Nuclease"/>
</dbReference>
<evidence type="ECO:0000259" key="2">
    <source>
        <dbReference type="Pfam" id="PF20469"/>
    </source>
</evidence>
<reference evidence="3 4" key="1">
    <citation type="submission" date="2016-04" db="EMBL/GenBank/DDBJ databases">
        <authorList>
            <person name="Chen L."/>
            <person name="Zhuang W."/>
            <person name="Wang G."/>
        </authorList>
    </citation>
    <scope>NUCLEOTIDE SEQUENCE [LARGE SCALE GENOMIC DNA]</scope>
    <source>
        <strain evidence="4">GR20</strain>
    </source>
</reference>
<dbReference type="SUPFAM" id="SSF52540">
    <property type="entry name" value="P-loop containing nucleoside triphosphate hydrolases"/>
    <property type="match status" value="1"/>
</dbReference>